<dbReference type="PANTHER" id="PTHR10434:SF66">
    <property type="entry name" value="PHOSPHOLIPID_GLYCEROL ACYLTRANSFERASE DOMAIN-CONTAINING PROTEIN"/>
    <property type="match status" value="1"/>
</dbReference>
<keyword evidence="4" id="KW-1133">Transmembrane helix</keyword>
<evidence type="ECO:0000256" key="3">
    <source>
        <dbReference type="ARBA" id="ARBA00023315"/>
    </source>
</evidence>
<dbReference type="GO" id="GO:0016746">
    <property type="term" value="F:acyltransferase activity"/>
    <property type="evidence" value="ECO:0007669"/>
    <property type="project" value="UniProtKB-KW"/>
</dbReference>
<dbReference type="Pfam" id="PF01553">
    <property type="entry name" value="Acyltransferase"/>
    <property type="match status" value="1"/>
</dbReference>
<organism evidence="6 7">
    <name type="scientific">Hirschia litorea</name>
    <dbReference type="NCBI Taxonomy" id="1199156"/>
    <lineage>
        <taxon>Bacteria</taxon>
        <taxon>Pseudomonadati</taxon>
        <taxon>Pseudomonadota</taxon>
        <taxon>Alphaproteobacteria</taxon>
        <taxon>Hyphomonadales</taxon>
        <taxon>Hyphomonadaceae</taxon>
        <taxon>Hirschia</taxon>
    </lineage>
</organism>
<sequence length="267" mass="29853">MEDLMERPRVEAPWTLSRLARLVTTALSFAFFGIGGLVLALVYFPLMRLFVWDSEKRAKISQASVHVGFRTFIETMRIMGVVSYEIHGAQKLKECRGTVVVANHPSLLDVVFMMAFMRRTRAVVKNSVATNPFMGGVIRSSNYIPNTGDPEALIQACSEALQEGANLCIFPEGSRTPIGAKVKYQRGFSYVALKSKAPVLIVTIEVTPPSLRKGEPWYSIPVKKSHWVIRVHETIDTEANYGNDRPVIGARRLATDVQSKIEKELRV</sequence>
<dbReference type="Proteomes" id="UP001596492">
    <property type="component" value="Unassembled WGS sequence"/>
</dbReference>
<feature type="domain" description="Phospholipid/glycerol acyltransferase" evidence="5">
    <location>
        <begin position="98"/>
        <end position="207"/>
    </location>
</feature>
<protein>
    <submittedName>
        <fullName evidence="6">Lysophospholipid acyltransferase family protein</fullName>
    </submittedName>
</protein>
<name>A0ABW2IJ57_9PROT</name>
<gene>
    <name evidence="6" type="ORF">ACFQS8_04380</name>
</gene>
<evidence type="ECO:0000256" key="4">
    <source>
        <dbReference type="SAM" id="Phobius"/>
    </source>
</evidence>
<dbReference type="EMBL" id="JBHTBR010000002">
    <property type="protein sequence ID" value="MFC7290840.1"/>
    <property type="molecule type" value="Genomic_DNA"/>
</dbReference>
<comment type="pathway">
    <text evidence="1">Lipid metabolism.</text>
</comment>
<dbReference type="SUPFAM" id="SSF69593">
    <property type="entry name" value="Glycerol-3-phosphate (1)-acyltransferase"/>
    <property type="match status" value="1"/>
</dbReference>
<dbReference type="CDD" id="cd07989">
    <property type="entry name" value="LPLAT_AGPAT-like"/>
    <property type="match status" value="1"/>
</dbReference>
<keyword evidence="7" id="KW-1185">Reference proteome</keyword>
<dbReference type="InterPro" id="IPR002123">
    <property type="entry name" value="Plipid/glycerol_acylTrfase"/>
</dbReference>
<evidence type="ECO:0000259" key="5">
    <source>
        <dbReference type="SMART" id="SM00563"/>
    </source>
</evidence>
<keyword evidence="3 6" id="KW-0012">Acyltransferase</keyword>
<evidence type="ECO:0000256" key="2">
    <source>
        <dbReference type="ARBA" id="ARBA00022679"/>
    </source>
</evidence>
<keyword evidence="4" id="KW-0812">Transmembrane</keyword>
<dbReference type="SMART" id="SM00563">
    <property type="entry name" value="PlsC"/>
    <property type="match status" value="1"/>
</dbReference>
<feature type="transmembrane region" description="Helical" evidence="4">
    <location>
        <begin position="20"/>
        <end position="46"/>
    </location>
</feature>
<dbReference type="RefSeq" id="WP_382166044.1">
    <property type="nucleotide sequence ID" value="NZ_JBHTBR010000002.1"/>
</dbReference>
<accession>A0ABW2IJ57</accession>
<dbReference type="PANTHER" id="PTHR10434">
    <property type="entry name" value="1-ACYL-SN-GLYCEROL-3-PHOSPHATE ACYLTRANSFERASE"/>
    <property type="match status" value="1"/>
</dbReference>
<reference evidence="7" key="1">
    <citation type="journal article" date="2019" name="Int. J. Syst. Evol. Microbiol.">
        <title>The Global Catalogue of Microorganisms (GCM) 10K type strain sequencing project: providing services to taxonomists for standard genome sequencing and annotation.</title>
        <authorList>
            <consortium name="The Broad Institute Genomics Platform"/>
            <consortium name="The Broad Institute Genome Sequencing Center for Infectious Disease"/>
            <person name="Wu L."/>
            <person name="Ma J."/>
        </authorList>
    </citation>
    <scope>NUCLEOTIDE SEQUENCE [LARGE SCALE GENOMIC DNA]</scope>
    <source>
        <strain evidence="7">CCUG 51308</strain>
    </source>
</reference>
<comment type="caution">
    <text evidence="6">The sequence shown here is derived from an EMBL/GenBank/DDBJ whole genome shotgun (WGS) entry which is preliminary data.</text>
</comment>
<evidence type="ECO:0000256" key="1">
    <source>
        <dbReference type="ARBA" id="ARBA00005189"/>
    </source>
</evidence>
<keyword evidence="2" id="KW-0808">Transferase</keyword>
<evidence type="ECO:0000313" key="7">
    <source>
        <dbReference type="Proteomes" id="UP001596492"/>
    </source>
</evidence>
<keyword evidence="4" id="KW-0472">Membrane</keyword>
<evidence type="ECO:0000313" key="6">
    <source>
        <dbReference type="EMBL" id="MFC7290840.1"/>
    </source>
</evidence>
<proteinExistence type="predicted"/>